<comment type="caution">
    <text evidence="1">The sequence shown here is derived from an EMBL/GenBank/DDBJ whole genome shotgun (WGS) entry which is preliminary data.</text>
</comment>
<gene>
    <name evidence="1" type="ORF">HYY65_03160</name>
</gene>
<accession>A0A932GNF3</accession>
<dbReference type="EMBL" id="JACPSX010000053">
    <property type="protein sequence ID" value="MBI3014070.1"/>
    <property type="molecule type" value="Genomic_DNA"/>
</dbReference>
<reference evidence="1" key="1">
    <citation type="submission" date="2020-07" db="EMBL/GenBank/DDBJ databases">
        <title>Huge and variable diversity of episymbiotic CPR bacteria and DPANN archaea in groundwater ecosystems.</title>
        <authorList>
            <person name="He C.Y."/>
            <person name="Keren R."/>
            <person name="Whittaker M."/>
            <person name="Farag I.F."/>
            <person name="Doudna J."/>
            <person name="Cate J.H.D."/>
            <person name="Banfield J.F."/>
        </authorList>
    </citation>
    <scope>NUCLEOTIDE SEQUENCE</scope>
    <source>
        <strain evidence="1">NC_groundwater_717_Ag_S-0.2um_59_8</strain>
    </source>
</reference>
<dbReference type="Proteomes" id="UP000741360">
    <property type="component" value="Unassembled WGS sequence"/>
</dbReference>
<organism evidence="1 2">
    <name type="scientific">Tectimicrobiota bacterium</name>
    <dbReference type="NCBI Taxonomy" id="2528274"/>
    <lineage>
        <taxon>Bacteria</taxon>
        <taxon>Pseudomonadati</taxon>
        <taxon>Nitrospinota/Tectimicrobiota group</taxon>
        <taxon>Candidatus Tectimicrobiota</taxon>
    </lineage>
</organism>
<protein>
    <submittedName>
        <fullName evidence="1">Uncharacterized protein</fullName>
    </submittedName>
</protein>
<evidence type="ECO:0000313" key="2">
    <source>
        <dbReference type="Proteomes" id="UP000741360"/>
    </source>
</evidence>
<evidence type="ECO:0000313" key="1">
    <source>
        <dbReference type="EMBL" id="MBI3014070.1"/>
    </source>
</evidence>
<name>A0A932GNF3_UNCTE</name>
<sequence length="252" mass="29299">MKRYLEKLNDPEVQKDLKNYEGLVEIEKATGREHIRLWDELQTYGAFDEPGAVLTNPQLKPLWDQWRQSGLVHGIAKEKREATEQAFIQRHGILLLGLRPRGIFADLSLAHYNALVANMSWVFDDQLPVQPIPLALSKKEDEDPWIAMLLGGKYLLLLVNMEHTLDSIRDNFDEWIRVVKKALDARKKIQGEKIPRSRPDTAPLKTTVQIETKAGRTADEIAEKRWPDLWKDPANRKRLRQKIKYHRKTAQK</sequence>
<proteinExistence type="predicted"/>
<dbReference type="AlphaFoldDB" id="A0A932GNF3"/>